<dbReference type="EMBL" id="MT774393">
    <property type="protein sequence ID" value="QOR59778.1"/>
    <property type="molecule type" value="Genomic_DNA"/>
</dbReference>
<accession>A0A7M1RZI9</accession>
<sequence>MTRDEIENKSLNELLDIINNKYGKTRGNDLVAREAFRICSKNINSNTSKAIKLEAAKRVLSGQFERQEINIENDNIH</sequence>
<evidence type="ECO:0000313" key="2">
    <source>
        <dbReference type="Proteomes" id="UP000594097"/>
    </source>
</evidence>
<protein>
    <submittedName>
        <fullName evidence="1">Uncharacterized protein</fullName>
    </submittedName>
</protein>
<proteinExistence type="predicted"/>
<dbReference type="KEGG" id="vg:65130390"/>
<dbReference type="Proteomes" id="UP000594097">
    <property type="component" value="Segment"/>
</dbReference>
<name>A0A7M1RZI9_9CAUD</name>
<reference evidence="1 2" key="1">
    <citation type="submission" date="2020-07" db="EMBL/GenBank/DDBJ databases">
        <title>Taxonomic proposal: Crassvirales, a new order of highly abundant and diverse bacterial viruses.</title>
        <authorList>
            <person name="Shkoporov A.N."/>
            <person name="Stockdale S.R."/>
            <person name="Guerin E."/>
            <person name="Ross R.P."/>
            <person name="Hill C."/>
        </authorList>
    </citation>
    <scope>NUCLEOTIDE SEQUENCE [LARGE SCALE GENOMIC DNA]</scope>
</reference>
<dbReference type="RefSeq" id="YP_010111936.1">
    <property type="nucleotide sequence ID" value="NC_055886.1"/>
</dbReference>
<keyword evidence="2" id="KW-1185">Reference proteome</keyword>
<organism evidence="1 2">
    <name type="scientific">uncultured phage cr127_1</name>
    <dbReference type="NCBI Taxonomy" id="2772077"/>
    <lineage>
        <taxon>Viruses</taxon>
        <taxon>Duplodnaviria</taxon>
        <taxon>Heunggongvirae</taxon>
        <taxon>Uroviricota</taxon>
        <taxon>Caudoviricetes</taxon>
        <taxon>Crassvirales</taxon>
        <taxon>Crevaviridae</taxon>
        <taxon>Doltivirinae</taxon>
        <taxon>Kahucivirus</taxon>
        <taxon>Kahucivirus intestinalis</taxon>
    </lineage>
</organism>
<dbReference type="GeneID" id="65130390"/>
<evidence type="ECO:0000313" key="1">
    <source>
        <dbReference type="EMBL" id="QOR59778.1"/>
    </source>
</evidence>